<reference evidence="3" key="1">
    <citation type="journal article" date="2024" name="Int. J. Syst. Evol. Microbiol.">
        <title>Methylomarinovum tepidoasis sp. nov., a moderately thermophilic methanotroph of the family Methylothermaceae isolated from a deep-sea hydrothermal field.</title>
        <authorList>
            <person name="Hirayama H."/>
            <person name="Takaki Y."/>
            <person name="Abe M."/>
            <person name="Miyazaki M."/>
            <person name="Uematsu K."/>
            <person name="Matsui Y."/>
            <person name="Takai K."/>
        </authorList>
    </citation>
    <scope>NUCLEOTIDE SEQUENCE [LARGE SCALE GENOMIC DNA]</scope>
    <source>
        <strain evidence="3">IT-9</strain>
    </source>
</reference>
<dbReference type="InterPro" id="IPR018739">
    <property type="entry name" value="DUF2281"/>
</dbReference>
<dbReference type="Proteomes" id="UP001321825">
    <property type="component" value="Chromosome"/>
</dbReference>
<sequence length="73" mass="8564">MCTEVTARRILEAVKDLPEEEALEVLDFAEFLKARQRQERQEDIEEAGELLRRVEQGEEETIPWDDVKAEYGL</sequence>
<evidence type="ECO:0000313" key="3">
    <source>
        <dbReference type="Proteomes" id="UP001321825"/>
    </source>
</evidence>
<evidence type="ECO:0000313" key="2">
    <source>
        <dbReference type="EMBL" id="BCX81290.1"/>
    </source>
</evidence>
<gene>
    <name evidence="2" type="ORF">MIT9_P0868</name>
</gene>
<dbReference type="RefSeq" id="WP_317706225.1">
    <property type="nucleotide sequence ID" value="NZ_AP024714.1"/>
</dbReference>
<keyword evidence="3" id="KW-1185">Reference proteome</keyword>
<evidence type="ECO:0000259" key="1">
    <source>
        <dbReference type="Pfam" id="PF10047"/>
    </source>
</evidence>
<feature type="domain" description="DUF2281" evidence="1">
    <location>
        <begin position="10"/>
        <end position="48"/>
    </location>
</feature>
<accession>A0AAU9CE73</accession>
<protein>
    <recommendedName>
        <fullName evidence="1">DUF2281 domain-containing protein</fullName>
    </recommendedName>
</protein>
<dbReference type="KEGG" id="mcau:MIT9_P0868"/>
<dbReference type="Pfam" id="PF10047">
    <property type="entry name" value="DUF2281"/>
    <property type="match status" value="1"/>
</dbReference>
<organism evidence="2 3">
    <name type="scientific">Methylomarinovum caldicuralii</name>
    <dbReference type="NCBI Taxonomy" id="438856"/>
    <lineage>
        <taxon>Bacteria</taxon>
        <taxon>Pseudomonadati</taxon>
        <taxon>Pseudomonadota</taxon>
        <taxon>Gammaproteobacteria</taxon>
        <taxon>Methylococcales</taxon>
        <taxon>Methylothermaceae</taxon>
        <taxon>Methylomarinovum</taxon>
    </lineage>
</organism>
<proteinExistence type="predicted"/>
<name>A0AAU9CE73_9GAMM</name>
<dbReference type="AlphaFoldDB" id="A0AAU9CE73"/>
<dbReference type="EMBL" id="AP024714">
    <property type="protein sequence ID" value="BCX81290.1"/>
    <property type="molecule type" value="Genomic_DNA"/>
</dbReference>